<organism evidence="2 3">
    <name type="scientific">Clostridium chauvoei JF4335</name>
    <dbReference type="NCBI Taxonomy" id="1351755"/>
    <lineage>
        <taxon>Bacteria</taxon>
        <taxon>Bacillati</taxon>
        <taxon>Bacillota</taxon>
        <taxon>Clostridia</taxon>
        <taxon>Eubacteriales</taxon>
        <taxon>Clostridiaceae</taxon>
        <taxon>Clostridium</taxon>
    </lineage>
</organism>
<proteinExistence type="inferred from homology"/>
<dbReference type="OrthoDB" id="9810372at2"/>
<dbReference type="PANTHER" id="PTHR18964:SF149">
    <property type="entry name" value="BIFUNCTIONAL UDP-N-ACETYLGLUCOSAMINE 2-EPIMERASE_N-ACETYLMANNOSAMINE KINASE"/>
    <property type="match status" value="1"/>
</dbReference>
<dbReference type="InterPro" id="IPR043129">
    <property type="entry name" value="ATPase_NBD"/>
</dbReference>
<dbReference type="Gene3D" id="3.30.420.40">
    <property type="match status" value="2"/>
</dbReference>
<keyword evidence="3" id="KW-1185">Reference proteome</keyword>
<dbReference type="SUPFAM" id="SSF53067">
    <property type="entry name" value="Actin-like ATPase domain"/>
    <property type="match status" value="1"/>
</dbReference>
<name>A0A1U6IQ85_9CLOT</name>
<dbReference type="Pfam" id="PF00480">
    <property type="entry name" value="ROK"/>
    <property type="match status" value="1"/>
</dbReference>
<dbReference type="EMBL" id="LT799839">
    <property type="protein sequence ID" value="SLK10173.1"/>
    <property type="molecule type" value="Genomic_DNA"/>
</dbReference>
<dbReference type="GeneID" id="66300254"/>
<dbReference type="STRING" id="1351755.CCH01_00300"/>
<sequence length="314" mass="33128">MNKKFVIGVDLGGTKIYTALVDLEGNIKKEITIKTEAEKGEVAVLEKILYTIDTVLEGTDINEVKAIGVGSPGPLDVEKGLIVYTPNLPFKNFNIVKPIKDKYKVDTYLDNDANVATLGEFMFGAGKGSKNMVFITASTGIGGGAILNGNLFRGSTANALEVGHMTVMQGGPRCGCGNTGCAESLASGTAIMKRANEAVASNANTSLKNYDKVTAREVFIEAEKGDLVAKDILDNALSYLGITVTNVANIFDPDIIVIGGGVSNGGRIVFDKIQEEMNRRCLRTIATNCKVEKAVLDSKAGVLGAAALAILESK</sequence>
<dbReference type="PANTHER" id="PTHR18964">
    <property type="entry name" value="ROK (REPRESSOR, ORF, KINASE) FAMILY"/>
    <property type="match status" value="1"/>
</dbReference>
<evidence type="ECO:0000256" key="1">
    <source>
        <dbReference type="ARBA" id="ARBA00006479"/>
    </source>
</evidence>
<reference evidence="3" key="1">
    <citation type="submission" date="2017-03" db="EMBL/GenBank/DDBJ databases">
        <authorList>
            <person name="Falquet L."/>
            <person name="Falquet L."/>
        </authorList>
    </citation>
    <scope>NUCLEOTIDE SEQUENCE [LARGE SCALE GENOMIC DNA]</scope>
</reference>
<evidence type="ECO:0000313" key="3">
    <source>
        <dbReference type="Proteomes" id="UP000190476"/>
    </source>
</evidence>
<dbReference type="AlphaFoldDB" id="A0A1U6IQ85"/>
<accession>A0A1U6IQ85</accession>
<dbReference type="RefSeq" id="WP_079480992.1">
    <property type="nucleotide sequence ID" value="NZ_CBML010000007.1"/>
</dbReference>
<comment type="similarity">
    <text evidence="1">Belongs to the ROK (NagC/XylR) family.</text>
</comment>
<gene>
    <name evidence="2" type="ORF">CCH01_00300</name>
</gene>
<dbReference type="InterPro" id="IPR000600">
    <property type="entry name" value="ROK"/>
</dbReference>
<dbReference type="Proteomes" id="UP000190476">
    <property type="component" value="Chromosome I"/>
</dbReference>
<evidence type="ECO:0000313" key="2">
    <source>
        <dbReference type="EMBL" id="SLK10173.1"/>
    </source>
</evidence>
<protein>
    <submittedName>
        <fullName evidence="2">Putative ROK family protein</fullName>
    </submittedName>
</protein>